<feature type="transmembrane region" description="Helical" evidence="7">
    <location>
        <begin position="141"/>
        <end position="162"/>
    </location>
</feature>
<keyword evidence="3" id="KW-0813">Transport</keyword>
<gene>
    <name evidence="8" type="ORF">MSPICULIGERA_LOCUS23385</name>
</gene>
<evidence type="ECO:0000256" key="6">
    <source>
        <dbReference type="ARBA" id="ARBA00023136"/>
    </source>
</evidence>
<evidence type="ECO:0000256" key="2">
    <source>
        <dbReference type="ARBA" id="ARBA00007467"/>
    </source>
</evidence>
<dbReference type="Proteomes" id="UP001177023">
    <property type="component" value="Unassembled WGS sequence"/>
</dbReference>
<feature type="transmembrane region" description="Helical" evidence="7">
    <location>
        <begin position="174"/>
        <end position="194"/>
    </location>
</feature>
<reference evidence="8" key="1">
    <citation type="submission" date="2023-06" db="EMBL/GenBank/DDBJ databases">
        <authorList>
            <person name="Delattre M."/>
        </authorList>
    </citation>
    <scope>NUCLEOTIDE SEQUENCE</scope>
    <source>
        <strain evidence="8">AF72</strain>
    </source>
</reference>
<name>A0AA36DFP9_9BILA</name>
<evidence type="ECO:0000256" key="3">
    <source>
        <dbReference type="ARBA" id="ARBA00022448"/>
    </source>
</evidence>
<dbReference type="InterPro" id="IPR036259">
    <property type="entry name" value="MFS_trans_sf"/>
</dbReference>
<keyword evidence="9" id="KW-1185">Reference proteome</keyword>
<comment type="caution">
    <text evidence="8">The sequence shown here is derived from an EMBL/GenBank/DDBJ whole genome shotgun (WGS) entry which is preliminary data.</text>
</comment>
<dbReference type="GO" id="GO:0007040">
    <property type="term" value="P:lysosome organization"/>
    <property type="evidence" value="ECO:0007669"/>
    <property type="project" value="TreeGrafter"/>
</dbReference>
<dbReference type="InterPro" id="IPR003492">
    <property type="entry name" value="Battenin_disease_Cln3"/>
</dbReference>
<comment type="subcellular location">
    <subcellularLocation>
        <location evidence="1">Endomembrane system</location>
        <topology evidence="1">Multi-pass membrane protein</topology>
    </subcellularLocation>
    <subcellularLocation>
        <location evidence="7">Lysosome membrane</location>
        <topology evidence="7">Multi-pass membrane protein</topology>
    </subcellularLocation>
</comment>
<feature type="transmembrane region" description="Helical" evidence="7">
    <location>
        <begin position="59"/>
        <end position="79"/>
    </location>
</feature>
<evidence type="ECO:0000256" key="5">
    <source>
        <dbReference type="ARBA" id="ARBA00022989"/>
    </source>
</evidence>
<dbReference type="GO" id="GO:0012505">
    <property type="term" value="C:endomembrane system"/>
    <property type="evidence" value="ECO:0007669"/>
    <property type="project" value="UniProtKB-SubCell"/>
</dbReference>
<feature type="transmembrane region" description="Helical" evidence="7">
    <location>
        <begin position="331"/>
        <end position="354"/>
    </location>
</feature>
<organism evidence="8 9">
    <name type="scientific">Mesorhabditis spiculigera</name>
    <dbReference type="NCBI Taxonomy" id="96644"/>
    <lineage>
        <taxon>Eukaryota</taxon>
        <taxon>Metazoa</taxon>
        <taxon>Ecdysozoa</taxon>
        <taxon>Nematoda</taxon>
        <taxon>Chromadorea</taxon>
        <taxon>Rhabditida</taxon>
        <taxon>Rhabditina</taxon>
        <taxon>Rhabditomorpha</taxon>
        <taxon>Rhabditoidea</taxon>
        <taxon>Rhabditidae</taxon>
        <taxon>Mesorhabditinae</taxon>
        <taxon>Mesorhabditis</taxon>
    </lineage>
</organism>
<feature type="transmembrane region" description="Helical" evidence="7">
    <location>
        <begin position="6"/>
        <end position="25"/>
    </location>
</feature>
<evidence type="ECO:0000256" key="4">
    <source>
        <dbReference type="ARBA" id="ARBA00022692"/>
    </source>
</evidence>
<protein>
    <recommendedName>
        <fullName evidence="7">Battenin</fullName>
    </recommendedName>
</protein>
<dbReference type="GO" id="GO:0051453">
    <property type="term" value="P:regulation of intracellular pH"/>
    <property type="evidence" value="ECO:0007669"/>
    <property type="project" value="TreeGrafter"/>
</dbReference>
<keyword evidence="6 7" id="KW-0472">Membrane</keyword>
<evidence type="ECO:0000256" key="7">
    <source>
        <dbReference type="RuleBase" id="RU361113"/>
    </source>
</evidence>
<dbReference type="PIRSF" id="PIRSF015974">
    <property type="entry name" value="CLN3_BTN1"/>
    <property type="match status" value="1"/>
</dbReference>
<keyword evidence="7" id="KW-0458">Lysosome</keyword>
<dbReference type="PRINTS" id="PR01315">
    <property type="entry name" value="BATTENIN"/>
</dbReference>
<evidence type="ECO:0000256" key="1">
    <source>
        <dbReference type="ARBA" id="ARBA00004127"/>
    </source>
</evidence>
<evidence type="ECO:0000313" key="9">
    <source>
        <dbReference type="Proteomes" id="UP001177023"/>
    </source>
</evidence>
<proteinExistence type="inferred from homology"/>
<feature type="transmembrane region" description="Helical" evidence="7">
    <location>
        <begin position="307"/>
        <end position="325"/>
    </location>
</feature>
<dbReference type="AlphaFoldDB" id="A0AA36DFP9"/>
<evidence type="ECO:0000313" key="8">
    <source>
        <dbReference type="EMBL" id="CAJ0585359.1"/>
    </source>
</evidence>
<dbReference type="PANTHER" id="PTHR10981">
    <property type="entry name" value="BATTENIN"/>
    <property type="match status" value="1"/>
</dbReference>
<dbReference type="GO" id="GO:0005765">
    <property type="term" value="C:lysosomal membrane"/>
    <property type="evidence" value="ECO:0007669"/>
    <property type="project" value="UniProtKB-SubCell"/>
</dbReference>
<sequence length="403" mass="44535">MRNIAAFWLFGMCNNYAYILMLSAAKDINAKGTLLTGIQEMPVLERGTQHCTSHRSTGLILMADIIPSFIMQATAPFYAYKLSYGWRHLLVVLSQAGGLLIVAYSQSYSVAICGVILASLSTGLGESTLVSFSSRFPHSTVVAWASGTGGAGIIGSFIYAALTEPKLVGLSPKNALLVMMMVPLTYALTFWVLLDHPLNIVSLFRGIQDKEVYVENEEQVYFDATIYFYARENGHNSEPSKTDDLPGSCLYFAEYTINQGLFQLIIFDCAHAFGLTKASQYRWFQVLYRAGVFISRSSMAIVRLPSFILYVLPVLQCVMLVFFYFEAIHAFIPHIAIAFGVIFFEGLFGGTAYVKTLNYIHKKASPDVREFSMGVGTISDTVGIFLASFSSILVHNHICDLLG</sequence>
<dbReference type="SUPFAM" id="SSF103473">
    <property type="entry name" value="MFS general substrate transporter"/>
    <property type="match status" value="1"/>
</dbReference>
<dbReference type="InterPro" id="IPR018460">
    <property type="entry name" value="Battenin_disease_Cln3_subgr"/>
</dbReference>
<feature type="transmembrane region" description="Helical" evidence="7">
    <location>
        <begin position="99"/>
        <end position="120"/>
    </location>
</feature>
<feature type="non-terminal residue" evidence="8">
    <location>
        <position position="1"/>
    </location>
</feature>
<comment type="similarity">
    <text evidence="2 7">Belongs to the battenin family.</text>
</comment>
<keyword evidence="5 7" id="KW-1133">Transmembrane helix</keyword>
<accession>A0AA36DFP9</accession>
<keyword evidence="4 7" id="KW-0812">Transmembrane</keyword>
<dbReference type="Pfam" id="PF02487">
    <property type="entry name" value="CLN3"/>
    <property type="match status" value="1"/>
</dbReference>
<dbReference type="PANTHER" id="PTHR10981:SF0">
    <property type="entry name" value="BATTENIN"/>
    <property type="match status" value="1"/>
</dbReference>
<dbReference type="EMBL" id="CATQJA010002704">
    <property type="protein sequence ID" value="CAJ0585359.1"/>
    <property type="molecule type" value="Genomic_DNA"/>
</dbReference>